<protein>
    <recommendedName>
        <fullName evidence="3">SsrA-binding protein</fullName>
    </recommendedName>
    <alternativeName>
        <fullName evidence="3">Small protein B</fullName>
    </alternativeName>
</protein>
<organism evidence="4 5">
    <name type="scientific">Candidatus Bilophila faecipullorum</name>
    <dbReference type="NCBI Taxonomy" id="2838482"/>
    <lineage>
        <taxon>Bacteria</taxon>
        <taxon>Pseudomonadati</taxon>
        <taxon>Thermodesulfobacteriota</taxon>
        <taxon>Desulfovibrionia</taxon>
        <taxon>Desulfovibrionales</taxon>
        <taxon>Desulfovibrionaceae</taxon>
        <taxon>Bilophila</taxon>
    </lineage>
</organism>
<evidence type="ECO:0000313" key="5">
    <source>
        <dbReference type="Proteomes" id="UP000824264"/>
    </source>
</evidence>
<dbReference type="GO" id="GO:0070929">
    <property type="term" value="P:trans-translation"/>
    <property type="evidence" value="ECO:0007669"/>
    <property type="project" value="UniProtKB-UniRule"/>
</dbReference>
<dbReference type="PANTHER" id="PTHR30308:SF2">
    <property type="entry name" value="SSRA-BINDING PROTEIN"/>
    <property type="match status" value="1"/>
</dbReference>
<evidence type="ECO:0000313" key="4">
    <source>
        <dbReference type="EMBL" id="HIW77643.1"/>
    </source>
</evidence>
<dbReference type="InterPro" id="IPR023620">
    <property type="entry name" value="SmpB"/>
</dbReference>
<dbReference type="InterPro" id="IPR000037">
    <property type="entry name" value="SsrA-bd_prot"/>
</dbReference>
<dbReference type="Pfam" id="PF01668">
    <property type="entry name" value="SmpB"/>
    <property type="match status" value="1"/>
</dbReference>
<keyword evidence="1 3" id="KW-0963">Cytoplasm</keyword>
<evidence type="ECO:0000256" key="3">
    <source>
        <dbReference type="HAMAP-Rule" id="MF_00023"/>
    </source>
</evidence>
<proteinExistence type="inferred from homology"/>
<reference evidence="4" key="1">
    <citation type="journal article" date="2021" name="PeerJ">
        <title>Extensive microbial diversity within the chicken gut microbiome revealed by metagenomics and culture.</title>
        <authorList>
            <person name="Gilroy R."/>
            <person name="Ravi A."/>
            <person name="Getino M."/>
            <person name="Pursley I."/>
            <person name="Horton D.L."/>
            <person name="Alikhan N.F."/>
            <person name="Baker D."/>
            <person name="Gharbi K."/>
            <person name="Hall N."/>
            <person name="Watson M."/>
            <person name="Adriaenssens E.M."/>
            <person name="Foster-Nyarko E."/>
            <person name="Jarju S."/>
            <person name="Secka A."/>
            <person name="Antonio M."/>
            <person name="Oren A."/>
            <person name="Chaudhuri R.R."/>
            <person name="La Ragione R."/>
            <person name="Hildebrand F."/>
            <person name="Pallen M.J."/>
        </authorList>
    </citation>
    <scope>NUCLEOTIDE SEQUENCE</scope>
    <source>
        <strain evidence="4">ChiSxjej5B17-1746</strain>
    </source>
</reference>
<gene>
    <name evidence="3 4" type="primary">smpB</name>
    <name evidence="4" type="ORF">H9874_00655</name>
</gene>
<comment type="caution">
    <text evidence="4">The sequence shown here is derived from an EMBL/GenBank/DDBJ whole genome shotgun (WGS) entry which is preliminary data.</text>
</comment>
<dbReference type="GO" id="GO:0070930">
    <property type="term" value="P:trans-translation-dependent protein tagging"/>
    <property type="evidence" value="ECO:0007669"/>
    <property type="project" value="TreeGrafter"/>
</dbReference>
<comment type="function">
    <text evidence="3">Required for rescue of stalled ribosomes mediated by trans-translation. Binds to transfer-messenger RNA (tmRNA), required for stable association of tmRNA with ribosomes. tmRNA and SmpB together mimic tRNA shape, replacing the anticodon stem-loop with SmpB. tmRNA is encoded by the ssrA gene; the 2 termini fold to resemble tRNA(Ala) and it encodes a 'tag peptide', a short internal open reading frame. During trans-translation Ala-aminoacylated tmRNA acts like a tRNA, entering the A-site of stalled ribosomes, displacing the stalled mRNA. The ribosome then switches to translate the ORF on the tmRNA; the nascent peptide is terminated with the 'tag peptide' encoded by the tmRNA and targeted for degradation. The ribosome is freed to recommence translation, which seems to be the essential function of trans-translation.</text>
</comment>
<dbReference type="GO" id="GO:0003723">
    <property type="term" value="F:RNA binding"/>
    <property type="evidence" value="ECO:0007669"/>
    <property type="project" value="UniProtKB-UniRule"/>
</dbReference>
<dbReference type="CDD" id="cd09294">
    <property type="entry name" value="SmpB"/>
    <property type="match status" value="1"/>
</dbReference>
<evidence type="ECO:0000256" key="1">
    <source>
        <dbReference type="ARBA" id="ARBA00022490"/>
    </source>
</evidence>
<accession>A0A9D1QXD7</accession>
<dbReference type="HAMAP" id="MF_00023">
    <property type="entry name" value="SmpB"/>
    <property type="match status" value="1"/>
</dbReference>
<dbReference type="NCBIfam" id="TIGR00086">
    <property type="entry name" value="smpB"/>
    <property type="match status" value="1"/>
</dbReference>
<sequence length="153" mass="17275">MSAKKSGGPLIGDNRKARHLYEYLEVIEAGIALTGPEVKSLRAGQVNFTDSYVEFRQGEAWLIGLHIAPYTNAGYVEQNADRPRKLLMHSQEIAAFAAKVEQKGLTVVPAKMYLKHGKIKVELALGRGRKLHDHRIELKRRAETRDMQRELRG</sequence>
<dbReference type="SUPFAM" id="SSF74982">
    <property type="entry name" value="Small protein B (SmpB)"/>
    <property type="match status" value="1"/>
</dbReference>
<dbReference type="Gene3D" id="2.40.280.10">
    <property type="match status" value="1"/>
</dbReference>
<dbReference type="AlphaFoldDB" id="A0A9D1QXD7"/>
<dbReference type="EMBL" id="DXGI01000022">
    <property type="protein sequence ID" value="HIW77643.1"/>
    <property type="molecule type" value="Genomic_DNA"/>
</dbReference>
<dbReference type="PROSITE" id="PS01317">
    <property type="entry name" value="SSRP"/>
    <property type="match status" value="1"/>
</dbReference>
<name>A0A9D1QXD7_9BACT</name>
<dbReference type="GO" id="GO:0005829">
    <property type="term" value="C:cytosol"/>
    <property type="evidence" value="ECO:0007669"/>
    <property type="project" value="TreeGrafter"/>
</dbReference>
<dbReference type="PANTHER" id="PTHR30308">
    <property type="entry name" value="TMRNA-BINDING COMPONENT OF TRANS-TRANSLATION TAGGING COMPLEX"/>
    <property type="match status" value="1"/>
</dbReference>
<dbReference type="NCBIfam" id="NF003843">
    <property type="entry name" value="PRK05422.1"/>
    <property type="match status" value="1"/>
</dbReference>
<keyword evidence="2 3" id="KW-0694">RNA-binding</keyword>
<dbReference type="InterPro" id="IPR020081">
    <property type="entry name" value="SsrA-bd_prot_CS"/>
</dbReference>
<dbReference type="Proteomes" id="UP000824264">
    <property type="component" value="Unassembled WGS sequence"/>
</dbReference>
<evidence type="ECO:0000256" key="2">
    <source>
        <dbReference type="ARBA" id="ARBA00022884"/>
    </source>
</evidence>
<comment type="subcellular location">
    <subcellularLocation>
        <location evidence="3">Cytoplasm</location>
    </subcellularLocation>
    <text evidence="3">The tmRNA-SmpB complex associates with stalled 70S ribosomes.</text>
</comment>
<reference evidence="4" key="2">
    <citation type="submission" date="2021-04" db="EMBL/GenBank/DDBJ databases">
        <authorList>
            <person name="Gilroy R."/>
        </authorList>
    </citation>
    <scope>NUCLEOTIDE SEQUENCE</scope>
    <source>
        <strain evidence="4">ChiSxjej5B17-1746</strain>
    </source>
</reference>
<comment type="similarity">
    <text evidence="3">Belongs to the SmpB family.</text>
</comment>